<gene>
    <name evidence="2" type="ORF">LCGC14_0611070</name>
</gene>
<feature type="region of interest" description="Disordered" evidence="1">
    <location>
        <begin position="1"/>
        <end position="52"/>
    </location>
</feature>
<organism evidence="2">
    <name type="scientific">marine sediment metagenome</name>
    <dbReference type="NCBI Taxonomy" id="412755"/>
    <lineage>
        <taxon>unclassified sequences</taxon>
        <taxon>metagenomes</taxon>
        <taxon>ecological metagenomes</taxon>
    </lineage>
</organism>
<sequence>MRAEEDNVMGDECGSEYGGIDDAMEEQALKEAEDKLNENAKETHNDGSSKQR</sequence>
<proteinExistence type="predicted"/>
<feature type="compositionally biased region" description="Basic and acidic residues" evidence="1">
    <location>
        <begin position="27"/>
        <end position="52"/>
    </location>
</feature>
<dbReference type="AlphaFoldDB" id="A0A0F9R7L7"/>
<reference evidence="2" key="1">
    <citation type="journal article" date="2015" name="Nature">
        <title>Complex archaea that bridge the gap between prokaryotes and eukaryotes.</title>
        <authorList>
            <person name="Spang A."/>
            <person name="Saw J.H."/>
            <person name="Jorgensen S.L."/>
            <person name="Zaremba-Niedzwiedzka K."/>
            <person name="Martijn J."/>
            <person name="Lind A.E."/>
            <person name="van Eijk R."/>
            <person name="Schleper C."/>
            <person name="Guy L."/>
            <person name="Ettema T.J."/>
        </authorList>
    </citation>
    <scope>NUCLEOTIDE SEQUENCE</scope>
</reference>
<evidence type="ECO:0000256" key="1">
    <source>
        <dbReference type="SAM" id="MobiDB-lite"/>
    </source>
</evidence>
<comment type="caution">
    <text evidence="2">The sequence shown here is derived from an EMBL/GenBank/DDBJ whole genome shotgun (WGS) entry which is preliminary data.</text>
</comment>
<accession>A0A0F9R7L7</accession>
<dbReference type="EMBL" id="LAZR01001013">
    <property type="protein sequence ID" value="KKN52555.1"/>
    <property type="molecule type" value="Genomic_DNA"/>
</dbReference>
<evidence type="ECO:0000313" key="2">
    <source>
        <dbReference type="EMBL" id="KKN52555.1"/>
    </source>
</evidence>
<protein>
    <submittedName>
        <fullName evidence="2">Uncharacterized protein</fullName>
    </submittedName>
</protein>
<name>A0A0F9R7L7_9ZZZZ</name>